<dbReference type="HAMAP" id="MF_00145">
    <property type="entry name" value="Phosphoglyc_kinase"/>
    <property type="match status" value="1"/>
</dbReference>
<evidence type="ECO:0000256" key="9">
    <source>
        <dbReference type="ARBA" id="ARBA00022741"/>
    </source>
</evidence>
<evidence type="ECO:0000313" key="17">
    <source>
        <dbReference type="EMBL" id="MCT8971723.1"/>
    </source>
</evidence>
<comment type="similarity">
    <text evidence="3 13 16">Belongs to the phosphoglycerate kinase family.</text>
</comment>
<reference evidence="17 18" key="1">
    <citation type="submission" date="2022-04" db="EMBL/GenBank/DDBJ databases">
        <authorList>
            <person name="Ye Y.-Q."/>
            <person name="Du Z.-J."/>
        </authorList>
    </citation>
    <scope>NUCLEOTIDE SEQUENCE [LARGE SCALE GENOMIC DNA]</scope>
    <source>
        <strain evidence="17 18">A6E488</strain>
    </source>
</reference>
<dbReference type="Pfam" id="PF00162">
    <property type="entry name" value="PGK"/>
    <property type="match status" value="1"/>
</dbReference>
<dbReference type="GO" id="GO:0005524">
    <property type="term" value="F:ATP binding"/>
    <property type="evidence" value="ECO:0007669"/>
    <property type="project" value="UniProtKB-KW"/>
</dbReference>
<dbReference type="Proteomes" id="UP001320898">
    <property type="component" value="Unassembled WGS sequence"/>
</dbReference>
<feature type="binding site" evidence="13 15">
    <location>
        <begin position="355"/>
        <end position="358"/>
    </location>
    <ligand>
        <name>ATP</name>
        <dbReference type="ChEBI" id="CHEBI:30616"/>
    </ligand>
</feature>
<evidence type="ECO:0000256" key="3">
    <source>
        <dbReference type="ARBA" id="ARBA00008982"/>
    </source>
</evidence>
<feature type="binding site" evidence="13 14">
    <location>
        <begin position="22"/>
        <end position="24"/>
    </location>
    <ligand>
        <name>substrate</name>
    </ligand>
</feature>
<evidence type="ECO:0000256" key="6">
    <source>
        <dbReference type="ARBA" id="ARBA00016471"/>
    </source>
</evidence>
<dbReference type="GO" id="GO:0005829">
    <property type="term" value="C:cytosol"/>
    <property type="evidence" value="ECO:0007669"/>
    <property type="project" value="TreeGrafter"/>
</dbReference>
<keyword evidence="10 13" id="KW-0418">Kinase</keyword>
<feature type="binding site" evidence="13 14">
    <location>
        <begin position="60"/>
        <end position="63"/>
    </location>
    <ligand>
        <name>substrate</name>
    </ligand>
</feature>
<evidence type="ECO:0000256" key="2">
    <source>
        <dbReference type="ARBA" id="ARBA00004838"/>
    </source>
</evidence>
<protein>
    <recommendedName>
        <fullName evidence="6 13">Phosphoglycerate kinase</fullName>
        <ecNumber evidence="5 13">2.7.2.3</ecNumber>
    </recommendedName>
</protein>
<comment type="catalytic activity">
    <reaction evidence="1 13 16">
        <text>(2R)-3-phosphoglycerate + ATP = (2R)-3-phospho-glyceroyl phosphate + ADP</text>
        <dbReference type="Rhea" id="RHEA:14801"/>
        <dbReference type="ChEBI" id="CHEBI:30616"/>
        <dbReference type="ChEBI" id="CHEBI:57604"/>
        <dbReference type="ChEBI" id="CHEBI:58272"/>
        <dbReference type="ChEBI" id="CHEBI:456216"/>
        <dbReference type="EC" id="2.7.2.3"/>
    </reaction>
</comment>
<dbReference type="GO" id="GO:0043531">
    <property type="term" value="F:ADP binding"/>
    <property type="evidence" value="ECO:0007669"/>
    <property type="project" value="TreeGrafter"/>
</dbReference>
<evidence type="ECO:0000256" key="4">
    <source>
        <dbReference type="ARBA" id="ARBA00011245"/>
    </source>
</evidence>
<evidence type="ECO:0000256" key="10">
    <source>
        <dbReference type="ARBA" id="ARBA00022777"/>
    </source>
</evidence>
<dbReference type="FunFam" id="3.40.50.1260:FF:000006">
    <property type="entry name" value="Phosphoglycerate kinase"/>
    <property type="match status" value="1"/>
</dbReference>
<keyword evidence="12 13" id="KW-0324">Glycolysis</keyword>
<dbReference type="PANTHER" id="PTHR11406:SF23">
    <property type="entry name" value="PHOSPHOGLYCERATE KINASE 1, CHLOROPLASTIC-RELATED"/>
    <property type="match status" value="1"/>
</dbReference>
<dbReference type="Gene3D" id="3.40.50.1260">
    <property type="entry name" value="Phosphoglycerate kinase, N-terminal domain"/>
    <property type="match status" value="2"/>
</dbReference>
<keyword evidence="18" id="KW-1185">Reference proteome</keyword>
<evidence type="ECO:0000256" key="1">
    <source>
        <dbReference type="ARBA" id="ARBA00000642"/>
    </source>
</evidence>
<keyword evidence="8 13" id="KW-0808">Transferase</keyword>
<dbReference type="GO" id="GO:0004618">
    <property type="term" value="F:phosphoglycerate kinase activity"/>
    <property type="evidence" value="ECO:0007669"/>
    <property type="project" value="UniProtKB-UniRule"/>
</dbReference>
<dbReference type="PIRSF" id="PIRSF000724">
    <property type="entry name" value="Pgk"/>
    <property type="match status" value="1"/>
</dbReference>
<feature type="binding site" evidence="14">
    <location>
        <position position="120"/>
    </location>
    <ligand>
        <name>(2R)-3-phosphoglycerate</name>
        <dbReference type="ChEBI" id="CHEBI:58272"/>
    </ligand>
</feature>
<feature type="binding site" evidence="13">
    <location>
        <position position="120"/>
    </location>
    <ligand>
        <name>substrate</name>
    </ligand>
</feature>
<dbReference type="AlphaFoldDB" id="A0AAW5QYK3"/>
<dbReference type="GO" id="GO:0006094">
    <property type="term" value="P:gluconeogenesis"/>
    <property type="evidence" value="ECO:0007669"/>
    <property type="project" value="TreeGrafter"/>
</dbReference>
<keyword evidence="7 13" id="KW-0963">Cytoplasm</keyword>
<dbReference type="FunFam" id="3.40.50.1260:FF:000031">
    <property type="entry name" value="Phosphoglycerate kinase 1"/>
    <property type="match status" value="1"/>
</dbReference>
<dbReference type="GO" id="GO:0006096">
    <property type="term" value="P:glycolytic process"/>
    <property type="evidence" value="ECO:0007669"/>
    <property type="project" value="UniProtKB-UniRule"/>
</dbReference>
<evidence type="ECO:0000256" key="13">
    <source>
        <dbReference type="HAMAP-Rule" id="MF_00145"/>
    </source>
</evidence>
<evidence type="ECO:0000256" key="7">
    <source>
        <dbReference type="ARBA" id="ARBA00022490"/>
    </source>
</evidence>
<evidence type="ECO:0000256" key="12">
    <source>
        <dbReference type="ARBA" id="ARBA00023152"/>
    </source>
</evidence>
<comment type="caution">
    <text evidence="17">The sequence shown here is derived from an EMBL/GenBank/DDBJ whole genome shotgun (WGS) entry which is preliminary data.</text>
</comment>
<feature type="binding site" evidence="13 15">
    <location>
        <position position="325"/>
    </location>
    <ligand>
        <name>ATP</name>
        <dbReference type="ChEBI" id="CHEBI:30616"/>
    </ligand>
</feature>
<comment type="pathway">
    <text evidence="2 13">Carbohydrate degradation; glycolysis; pyruvate from D-glyceraldehyde 3-phosphate: step 2/5.</text>
</comment>
<dbReference type="PANTHER" id="PTHR11406">
    <property type="entry name" value="PHOSPHOGLYCERATE KINASE"/>
    <property type="match status" value="1"/>
</dbReference>
<dbReference type="SUPFAM" id="SSF53748">
    <property type="entry name" value="Phosphoglycerate kinase"/>
    <property type="match status" value="1"/>
</dbReference>
<evidence type="ECO:0000256" key="16">
    <source>
        <dbReference type="RuleBase" id="RU000532"/>
    </source>
</evidence>
<feature type="binding site" evidence="13">
    <location>
        <position position="153"/>
    </location>
    <ligand>
        <name>substrate</name>
    </ligand>
</feature>
<feature type="binding site" evidence="14">
    <location>
        <position position="37"/>
    </location>
    <ligand>
        <name>(2R)-3-phosphoglycerate</name>
        <dbReference type="ChEBI" id="CHEBI:58272"/>
    </ligand>
</feature>
<feature type="binding site" evidence="14">
    <location>
        <position position="153"/>
    </location>
    <ligand>
        <name>(2R)-3-phosphoglycerate</name>
        <dbReference type="ChEBI" id="CHEBI:58272"/>
    </ligand>
</feature>
<evidence type="ECO:0000256" key="11">
    <source>
        <dbReference type="ARBA" id="ARBA00022840"/>
    </source>
</evidence>
<keyword evidence="11 13" id="KW-0067">ATP-binding</keyword>
<dbReference type="PRINTS" id="PR00477">
    <property type="entry name" value="PHGLYCKINASE"/>
</dbReference>
<feature type="binding site" evidence="13">
    <location>
        <position position="37"/>
    </location>
    <ligand>
        <name>substrate</name>
    </ligand>
</feature>
<comment type="subcellular location">
    <subcellularLocation>
        <location evidence="13">Cytoplasm</location>
    </subcellularLocation>
</comment>
<evidence type="ECO:0000256" key="5">
    <source>
        <dbReference type="ARBA" id="ARBA00013061"/>
    </source>
</evidence>
<feature type="binding site" evidence="13 15">
    <location>
        <position position="203"/>
    </location>
    <ligand>
        <name>ATP</name>
        <dbReference type="ChEBI" id="CHEBI:30616"/>
    </ligand>
</feature>
<name>A0AAW5QYK3_9HYPH</name>
<accession>A0AAW5QYK3</accession>
<evidence type="ECO:0000256" key="14">
    <source>
        <dbReference type="PIRSR" id="PIRSR000724-1"/>
    </source>
</evidence>
<evidence type="ECO:0000256" key="15">
    <source>
        <dbReference type="PIRSR" id="PIRSR000724-2"/>
    </source>
</evidence>
<proteinExistence type="inferred from homology"/>
<evidence type="ECO:0000256" key="8">
    <source>
        <dbReference type="ARBA" id="ARBA00022679"/>
    </source>
</evidence>
<dbReference type="RefSeq" id="WP_261615295.1">
    <property type="nucleotide sequence ID" value="NZ_JALIDZ010000003.1"/>
</dbReference>
<dbReference type="InterPro" id="IPR036043">
    <property type="entry name" value="Phosphoglycerate_kinase_sf"/>
</dbReference>
<dbReference type="InterPro" id="IPR001576">
    <property type="entry name" value="Phosphoglycerate_kinase"/>
</dbReference>
<dbReference type="InterPro" id="IPR015824">
    <property type="entry name" value="Phosphoglycerate_kinase_N"/>
</dbReference>
<dbReference type="EC" id="2.7.2.3" evidence="5 13"/>
<gene>
    <name evidence="13" type="primary">pgk</name>
    <name evidence="17" type="ORF">MUB46_07640</name>
</gene>
<evidence type="ECO:0000313" key="18">
    <source>
        <dbReference type="Proteomes" id="UP001320898"/>
    </source>
</evidence>
<comment type="subunit">
    <text evidence="4 13">Monomer.</text>
</comment>
<organism evidence="17 18">
    <name type="scientific">Microbaculum marinisediminis</name>
    <dbReference type="NCBI Taxonomy" id="2931392"/>
    <lineage>
        <taxon>Bacteria</taxon>
        <taxon>Pseudomonadati</taxon>
        <taxon>Pseudomonadota</taxon>
        <taxon>Alphaproteobacteria</taxon>
        <taxon>Hyphomicrobiales</taxon>
        <taxon>Tepidamorphaceae</taxon>
        <taxon>Microbaculum</taxon>
    </lineage>
</organism>
<comment type="caution">
    <text evidence="13">Lacks conserved residue(s) required for the propagation of feature annotation.</text>
</comment>
<keyword evidence="9 13" id="KW-0547">Nucleotide-binding</keyword>
<sequence length="398" mass="41539">MASFRTIDDLDLKGRRAVLRADLNVPTKDGVVTDATRVARAADTIKALLAKGAAVMVLSHFGRPKGKVVPEMSLKPVLPALEKAVGRPVTFVATDWTDGKALDAAKQAAAGSVLLFENTRFHAGDEGNDPEFARQLASLGDVFVNDAFSAAHRAHASTTGIADHLPAAAGLTMAAEIEALEKALSKPERPVMAIVGGAKVSTKIDLLSNLVAKVDMLVIGGGMANTFLAANGHGIGKSLCEYDKLDTAREIEAAAQKAGCEIVLPVDVIVAKAFEAKAPHRICGLDDVEDDEMILDIGPNTETALEGRLNEVKTVVWNGPFGAFELEPFDAGTNAVARTVARDTKAGHMLSVAGGGDTVAALNKAGVTQDFSFVSTAGGAFLEWLEGKALPGVEALRP</sequence>
<dbReference type="EMBL" id="JALIDZ010000003">
    <property type="protein sequence ID" value="MCT8971723.1"/>
    <property type="molecule type" value="Genomic_DNA"/>
</dbReference>